<organism evidence="5 6">
    <name type="scientific">Xenorhabdus stockiae</name>
    <dbReference type="NCBI Taxonomy" id="351614"/>
    <lineage>
        <taxon>Bacteria</taxon>
        <taxon>Pseudomonadati</taxon>
        <taxon>Pseudomonadota</taxon>
        <taxon>Gammaproteobacteria</taxon>
        <taxon>Enterobacterales</taxon>
        <taxon>Morganellaceae</taxon>
        <taxon>Xenorhabdus</taxon>
    </lineage>
</organism>
<sequence length="364" mass="42226">MTYSHNEQPENTILENIVGPVSLPLKIDESVNYFQLHYFECQGKRWACATLGDLHSMQAVPLRIESACFFGHVMHSQQCDCGFQLDEAFRRIARNKGGVVIYGIDQDARGLGIEKHFRIYDYRQNENLDTDEIYKRFHAPLDSRSYEAVTAILHFLGIHNILLMSNNQERLAFLRKQGFQVERDEIEAPLTQYNMATMMLEKEDLNYQWSFHTHGDWLLPLQQQAEEHPDCYVACVVKDNREIVADWMGESWDVATSLLAKLSDSNNRVENGLAVYLSDLPRLDELALYAKAGVSFVVVPFPVLPDYLKAEARRLGIRLQDWGRENKYKQPRPQWILEEHSDSQHIYIREGERRVIRLNHGGIV</sequence>
<dbReference type="Pfam" id="PF00925">
    <property type="entry name" value="GTP_cyclohydro2"/>
    <property type="match status" value="1"/>
</dbReference>
<proteinExistence type="predicted"/>
<dbReference type="GO" id="GO:0005829">
    <property type="term" value="C:cytosol"/>
    <property type="evidence" value="ECO:0007669"/>
    <property type="project" value="TreeGrafter"/>
</dbReference>
<dbReference type="PANTHER" id="PTHR21327:SF18">
    <property type="entry name" value="3,4-DIHYDROXY-2-BUTANONE 4-PHOSPHATE SYNTHASE"/>
    <property type="match status" value="1"/>
</dbReference>
<dbReference type="EMBL" id="NJAJ01000011">
    <property type="protein sequence ID" value="PHM66071.1"/>
    <property type="molecule type" value="Genomic_DNA"/>
</dbReference>
<dbReference type="PANTHER" id="PTHR21327">
    <property type="entry name" value="GTP CYCLOHYDROLASE II-RELATED"/>
    <property type="match status" value="1"/>
</dbReference>
<dbReference type="Proteomes" id="UP000222366">
    <property type="component" value="Unassembled WGS sequence"/>
</dbReference>
<dbReference type="Gene3D" id="3.40.50.10990">
    <property type="entry name" value="GTP cyclohydrolase II"/>
    <property type="match status" value="1"/>
</dbReference>
<dbReference type="GO" id="GO:0046872">
    <property type="term" value="F:metal ion binding"/>
    <property type="evidence" value="ECO:0007669"/>
    <property type="project" value="UniProtKB-KW"/>
</dbReference>
<reference evidence="5 6" key="1">
    <citation type="journal article" date="2017" name="Nat. Microbiol.">
        <title>Natural product diversity associated with the nematode symbionts Photorhabdus and Xenorhabdus.</title>
        <authorList>
            <person name="Tobias N.J."/>
            <person name="Wolff H."/>
            <person name="Djahanschiri B."/>
            <person name="Grundmann F."/>
            <person name="Kronenwerth M."/>
            <person name="Shi Y.M."/>
            <person name="Simonyi S."/>
            <person name="Grun P."/>
            <person name="Shapiro-Ilan D."/>
            <person name="Pidot S.J."/>
            <person name="Stinear T.P."/>
            <person name="Ebersberger I."/>
            <person name="Bode H.B."/>
        </authorList>
    </citation>
    <scope>NUCLEOTIDE SEQUENCE [LARGE SCALE GENOMIC DNA]</scope>
    <source>
        <strain evidence="5 6">DSM 17904</strain>
    </source>
</reference>
<evidence type="ECO:0000259" key="4">
    <source>
        <dbReference type="Pfam" id="PF00925"/>
    </source>
</evidence>
<protein>
    <submittedName>
        <fullName evidence="5">Riboflavin biosynthesis protein ribA/GTP-cyclohydrolase II</fullName>
    </submittedName>
</protein>
<accession>A0A2D0KRK8</accession>
<gene>
    <name evidence="5" type="ORF">Xsto_01577</name>
</gene>
<dbReference type="GO" id="GO:0008686">
    <property type="term" value="F:3,4-dihydroxy-2-butanone-4-phosphate synthase activity"/>
    <property type="evidence" value="ECO:0007669"/>
    <property type="project" value="TreeGrafter"/>
</dbReference>
<feature type="domain" description="GTP cyclohydrolase II" evidence="4">
    <location>
        <begin position="32"/>
        <end position="182"/>
    </location>
</feature>
<dbReference type="InterPro" id="IPR032677">
    <property type="entry name" value="GTP_cyclohydro_II"/>
</dbReference>
<comment type="caution">
    <text evidence="5">The sequence shown here is derived from an EMBL/GenBank/DDBJ whole genome shotgun (WGS) entry which is preliminary data.</text>
</comment>
<keyword evidence="6" id="KW-1185">Reference proteome</keyword>
<evidence type="ECO:0000313" key="5">
    <source>
        <dbReference type="EMBL" id="PHM66071.1"/>
    </source>
</evidence>
<keyword evidence="3" id="KW-0479">Metal-binding</keyword>
<dbReference type="SUPFAM" id="SSF142695">
    <property type="entry name" value="RibA-like"/>
    <property type="match status" value="1"/>
</dbReference>
<dbReference type="UniPathway" id="UPA00275"/>
<evidence type="ECO:0000256" key="2">
    <source>
        <dbReference type="ARBA" id="ARBA00022619"/>
    </source>
</evidence>
<evidence type="ECO:0000256" key="1">
    <source>
        <dbReference type="ARBA" id="ARBA00005104"/>
    </source>
</evidence>
<keyword evidence="5" id="KW-0378">Hydrolase</keyword>
<dbReference type="GO" id="GO:0016787">
    <property type="term" value="F:hydrolase activity"/>
    <property type="evidence" value="ECO:0007669"/>
    <property type="project" value="UniProtKB-KW"/>
</dbReference>
<evidence type="ECO:0000256" key="3">
    <source>
        <dbReference type="ARBA" id="ARBA00022723"/>
    </source>
</evidence>
<keyword evidence="2" id="KW-0686">Riboflavin biosynthesis</keyword>
<dbReference type="AlphaFoldDB" id="A0A2D0KRK8"/>
<dbReference type="GO" id="GO:0009231">
    <property type="term" value="P:riboflavin biosynthetic process"/>
    <property type="evidence" value="ECO:0007669"/>
    <property type="project" value="UniProtKB-UniPathway"/>
</dbReference>
<comment type="pathway">
    <text evidence="1">Cofactor biosynthesis; riboflavin biosynthesis.</text>
</comment>
<dbReference type="InterPro" id="IPR036144">
    <property type="entry name" value="RibA-like_sf"/>
</dbReference>
<dbReference type="RefSeq" id="WP_099124686.1">
    <property type="nucleotide sequence ID" value="NZ_CAWNRH010000013.1"/>
</dbReference>
<evidence type="ECO:0000313" key="6">
    <source>
        <dbReference type="Proteomes" id="UP000222366"/>
    </source>
</evidence>
<name>A0A2D0KRK8_9GAMM</name>